<dbReference type="InterPro" id="IPR007694">
    <property type="entry name" value="DNA_helicase_DnaB-like_C"/>
</dbReference>
<keyword evidence="3" id="KW-0378">Hydrolase</keyword>
<dbReference type="PANTHER" id="PTHR30153:SF2">
    <property type="entry name" value="REPLICATIVE DNA HELICASE"/>
    <property type="match status" value="1"/>
</dbReference>
<proteinExistence type="predicted"/>
<feature type="region of interest" description="Disordered" evidence="1">
    <location>
        <begin position="403"/>
        <end position="456"/>
    </location>
</feature>
<dbReference type="PANTHER" id="PTHR30153">
    <property type="entry name" value="REPLICATIVE DNA HELICASE DNAB"/>
    <property type="match status" value="1"/>
</dbReference>
<keyword evidence="3" id="KW-0067">ATP-binding</keyword>
<dbReference type="SUPFAM" id="SSF52540">
    <property type="entry name" value="P-loop containing nucleoside triphosphate hydrolases"/>
    <property type="match status" value="1"/>
</dbReference>
<gene>
    <name evidence="3" type="ORF">UFOVP257_132</name>
</gene>
<name>A0A6J5LJR6_9CAUD</name>
<dbReference type="GO" id="GO:0005524">
    <property type="term" value="F:ATP binding"/>
    <property type="evidence" value="ECO:0007669"/>
    <property type="project" value="InterPro"/>
</dbReference>
<feature type="compositionally biased region" description="Polar residues" evidence="1">
    <location>
        <begin position="412"/>
        <end position="423"/>
    </location>
</feature>
<feature type="domain" description="SF4 helicase" evidence="2">
    <location>
        <begin position="147"/>
        <end position="410"/>
    </location>
</feature>
<dbReference type="InterPro" id="IPR027417">
    <property type="entry name" value="P-loop_NTPase"/>
</dbReference>
<dbReference type="GO" id="GO:0003678">
    <property type="term" value="F:DNA helicase activity"/>
    <property type="evidence" value="ECO:0007669"/>
    <property type="project" value="InterPro"/>
</dbReference>
<organism evidence="3">
    <name type="scientific">uncultured Caudovirales phage</name>
    <dbReference type="NCBI Taxonomy" id="2100421"/>
    <lineage>
        <taxon>Viruses</taxon>
        <taxon>Duplodnaviria</taxon>
        <taxon>Heunggongvirae</taxon>
        <taxon>Uroviricota</taxon>
        <taxon>Caudoviricetes</taxon>
        <taxon>Peduoviridae</taxon>
        <taxon>Maltschvirus</taxon>
        <taxon>Maltschvirus maltsch</taxon>
    </lineage>
</organism>
<keyword evidence="3" id="KW-0347">Helicase</keyword>
<keyword evidence="3" id="KW-0547">Nucleotide-binding</keyword>
<reference evidence="3" key="1">
    <citation type="submission" date="2020-04" db="EMBL/GenBank/DDBJ databases">
        <authorList>
            <person name="Chiriac C."/>
            <person name="Salcher M."/>
            <person name="Ghai R."/>
            <person name="Kavagutti S V."/>
        </authorList>
    </citation>
    <scope>NUCLEOTIDE SEQUENCE</scope>
</reference>
<dbReference type="Pfam" id="PF03796">
    <property type="entry name" value="DnaB_C"/>
    <property type="match status" value="1"/>
</dbReference>
<dbReference type="Gene3D" id="3.40.50.300">
    <property type="entry name" value="P-loop containing nucleotide triphosphate hydrolases"/>
    <property type="match status" value="1"/>
</dbReference>
<dbReference type="EMBL" id="LR796274">
    <property type="protein sequence ID" value="CAB4133317.1"/>
    <property type="molecule type" value="Genomic_DNA"/>
</dbReference>
<sequence>MKEYSPEIQKLFLEMMLQDAVIFVRVQNIYNPENFDKTLRETARFIKQHSADYKTLPAREQIKATTGVDLKPIEEMVEGHYEWFLDEFESFTRKQELERAILQSADLIEKGNFDPVEKLIKDAVQISLTKDMGTDYFEDPRARLMKIKANNGQVSTGWSTMDARLFGGMNRGELNIFAGGSGSGKSLFMQNIALNWLQQGLNGVFLTLELSEELTAMRLDAMAAGMSTKEVFKDLDTLEMKIKILGKKSGKLRIKYMPAQSNVNQIRAYLKELEVQTGMKTDFIMVDYLDLVMPVSAKVSPSDLFVKDKYVSEELRNLAREFNILMITASQLNRSAVEEVEFDHSHISGGISKINTADNVFGIFTSRAMKERGRYQIQLMKTRSSSGVGTKVDLEFNMETLRITDPGEDGQSDSGASFSSNRPTSSIMSQIKSTSSISPITAPTPIPKNPSGEEKKIIASVNSSKLTQMLNDLKTKP</sequence>
<evidence type="ECO:0000256" key="1">
    <source>
        <dbReference type="SAM" id="MobiDB-lite"/>
    </source>
</evidence>
<protein>
    <submittedName>
        <fullName evidence="3">41 helicase</fullName>
    </submittedName>
</protein>
<dbReference type="GO" id="GO:0006260">
    <property type="term" value="P:DNA replication"/>
    <property type="evidence" value="ECO:0007669"/>
    <property type="project" value="InterPro"/>
</dbReference>
<dbReference type="PROSITE" id="PS51199">
    <property type="entry name" value="SF4_HELICASE"/>
    <property type="match status" value="1"/>
</dbReference>
<evidence type="ECO:0000313" key="3">
    <source>
        <dbReference type="EMBL" id="CAB4133317.1"/>
    </source>
</evidence>
<evidence type="ECO:0000259" key="2">
    <source>
        <dbReference type="PROSITE" id="PS51199"/>
    </source>
</evidence>
<feature type="compositionally biased region" description="Low complexity" evidence="1">
    <location>
        <begin position="424"/>
        <end position="441"/>
    </location>
</feature>
<accession>A0A6J5LJR6</accession>